<keyword evidence="2" id="KW-1185">Reference proteome</keyword>
<dbReference type="Proteomes" id="UP001388673">
    <property type="component" value="Unassembled WGS sequence"/>
</dbReference>
<comment type="caution">
    <text evidence="1">The sequence shown here is derived from an EMBL/GenBank/DDBJ whole genome shotgun (WGS) entry which is preliminary data.</text>
</comment>
<evidence type="ECO:0000313" key="1">
    <source>
        <dbReference type="EMBL" id="KAK8870107.1"/>
    </source>
</evidence>
<dbReference type="KEGG" id="kne:92177937"/>
<organism evidence="1 2">
    <name type="scientific">Kwoniella newhampshirensis</name>
    <dbReference type="NCBI Taxonomy" id="1651941"/>
    <lineage>
        <taxon>Eukaryota</taxon>
        <taxon>Fungi</taxon>
        <taxon>Dikarya</taxon>
        <taxon>Basidiomycota</taxon>
        <taxon>Agaricomycotina</taxon>
        <taxon>Tremellomycetes</taxon>
        <taxon>Tremellales</taxon>
        <taxon>Cryptococcaceae</taxon>
        <taxon>Kwoniella</taxon>
    </lineage>
</organism>
<dbReference type="AlphaFoldDB" id="A0AAW0Z7B1"/>
<dbReference type="GeneID" id="92177937"/>
<dbReference type="RefSeq" id="XP_066806353.1">
    <property type="nucleotide sequence ID" value="XM_066943811.1"/>
</dbReference>
<evidence type="ECO:0000313" key="2">
    <source>
        <dbReference type="Proteomes" id="UP001388673"/>
    </source>
</evidence>
<gene>
    <name evidence="1" type="ORF">IAR55_000677</name>
</gene>
<dbReference type="EMBL" id="JBCAWK010000001">
    <property type="protein sequence ID" value="KAK8870107.1"/>
    <property type="molecule type" value="Genomic_DNA"/>
</dbReference>
<reference evidence="1 2" key="1">
    <citation type="journal article" date="2024" name="bioRxiv">
        <title>Comparative genomics of Cryptococcus and Kwoniella reveals pathogenesis evolution and contrasting karyotype dynamics via intercentromeric recombination or chromosome fusion.</title>
        <authorList>
            <person name="Coelho M.A."/>
            <person name="David-Palma M."/>
            <person name="Shea T."/>
            <person name="Bowers K."/>
            <person name="McGinley-Smith S."/>
            <person name="Mohammad A.W."/>
            <person name="Gnirke A."/>
            <person name="Yurkov A.M."/>
            <person name="Nowrousian M."/>
            <person name="Sun S."/>
            <person name="Cuomo C.A."/>
            <person name="Heitman J."/>
        </authorList>
    </citation>
    <scope>NUCLEOTIDE SEQUENCE [LARGE SCALE GENOMIC DNA]</scope>
    <source>
        <strain evidence="1 2">CBS 13917</strain>
    </source>
</reference>
<evidence type="ECO:0008006" key="3">
    <source>
        <dbReference type="Google" id="ProtNLM"/>
    </source>
</evidence>
<proteinExistence type="predicted"/>
<protein>
    <recommendedName>
        <fullName evidence="3">Zn(2)-C6 fungal-type domain-containing protein</fullName>
    </recommendedName>
</protein>
<sequence>MQGSSRSLLLGRPFDILIRLYQMSSLKSDMFWARSQVVSQSPPFMSTSVDSTADMSWAGSKAPCASCARVKVRCVWDADEMMCERCSSHPAGVCPLPPRSAFRSAYKRQRPSPSSTLTVVSPRSSSRALQSALDHQSRQVLAGQGRSRLAAVEVDFIDMALKACAADVISDSLLNFATVILSVSGLKFCNFIVSLLWSSPATGVSLTYAIRLTSNTLPPRLTHQLQNDNLVPSAGQILPIEKVTKTQWMDRMYPKGSVQEDALRTMLYTHFNMLEDLTLSTFTSTEDLIFLLSCLRTAAKVIGRSGTKEYNETLRHVEAWAVALAALHLQKVPIDEGKRNLLWRNAFQVAVSLNVTYDADARKMYEAQMSILLGVPSLIKPECFAMLRIPLPPPPPSLDIGLEELEPLLCLDDGYHRSDPRVYFWDHLSRNAAENIHWIARQRSLLPPEYRGTPVDYDIAFSRIDDIYLWVDAIGHAIKTSTRRTFNKVYSKRALDVLRSLLCLELCTVMIDIQSICPAQKYADFDPKLKQRLQERACNAWQRTSRGLELITSHDPPLSEMYHVTDLVLSICELLGDALPETLQLTEQSSRKLIIDCVQIGKYWDCGAIRLAKKLNV</sequence>
<name>A0AAW0Z7B1_9TREE</name>
<accession>A0AAW0Z7B1</accession>